<protein>
    <recommendedName>
        <fullName evidence="10">Leucine-rich repeat-containing N-terminal plant-type domain-containing protein</fullName>
    </recommendedName>
</protein>
<proteinExistence type="predicted"/>
<keyword evidence="9" id="KW-1185">Reference proteome</keyword>
<gene>
    <name evidence="8" type="ORF">Csa_6G169860</name>
</gene>
<dbReference type="FunFam" id="3.80.10.10:FF:000383">
    <property type="entry name" value="Leucine-rich repeat receptor protein kinase EMS1"/>
    <property type="match status" value="1"/>
</dbReference>
<dbReference type="SMART" id="SM00369">
    <property type="entry name" value="LRR_TYP"/>
    <property type="match status" value="4"/>
</dbReference>
<dbReference type="EMBL" id="CM002927">
    <property type="protein sequence ID" value="KGN47021.1"/>
    <property type="molecule type" value="Genomic_DNA"/>
</dbReference>
<dbReference type="AlphaFoldDB" id="A0A0A0KGZ9"/>
<dbReference type="FunFam" id="3.80.10.10:FF:000041">
    <property type="entry name" value="LRR receptor-like serine/threonine-protein kinase ERECTA"/>
    <property type="match status" value="1"/>
</dbReference>
<evidence type="ECO:0000256" key="4">
    <source>
        <dbReference type="ARBA" id="ARBA00022729"/>
    </source>
</evidence>
<dbReference type="OMA" id="PSCKDTA"/>
<keyword evidence="7" id="KW-0325">Glycoprotein</keyword>
<evidence type="ECO:0000256" key="6">
    <source>
        <dbReference type="ARBA" id="ARBA00023136"/>
    </source>
</evidence>
<dbReference type="PANTHER" id="PTHR48064:SF6">
    <property type="entry name" value="RECEPTOR-LIKE PROTEIN KINASE 2"/>
    <property type="match status" value="1"/>
</dbReference>
<keyword evidence="4" id="KW-0732">Signal</keyword>
<dbReference type="InterPro" id="IPR032675">
    <property type="entry name" value="LRR_dom_sf"/>
</dbReference>
<dbReference type="Pfam" id="PF00560">
    <property type="entry name" value="LRR_1"/>
    <property type="match status" value="1"/>
</dbReference>
<evidence type="ECO:0000313" key="9">
    <source>
        <dbReference type="Proteomes" id="UP000029981"/>
    </source>
</evidence>
<evidence type="ECO:0008006" key="10">
    <source>
        <dbReference type="Google" id="ProtNLM"/>
    </source>
</evidence>
<keyword evidence="6" id="KW-0472">Membrane</keyword>
<dbReference type="Gramene" id="KGN47021">
    <property type="protein sequence ID" value="KGN47021"/>
    <property type="gene ID" value="Csa_6G169860"/>
</dbReference>
<dbReference type="Pfam" id="PF13855">
    <property type="entry name" value="LRR_8"/>
    <property type="match status" value="2"/>
</dbReference>
<dbReference type="Proteomes" id="UP000029981">
    <property type="component" value="Chromosome 6"/>
</dbReference>
<keyword evidence="3" id="KW-0433">Leucine-rich repeat</keyword>
<reference evidence="8 9" key="1">
    <citation type="journal article" date="2009" name="Nat. Genet.">
        <title>The genome of the cucumber, Cucumis sativus L.</title>
        <authorList>
            <person name="Huang S."/>
            <person name="Li R."/>
            <person name="Zhang Z."/>
            <person name="Li L."/>
            <person name="Gu X."/>
            <person name="Fan W."/>
            <person name="Lucas W.J."/>
            <person name="Wang X."/>
            <person name="Xie B."/>
            <person name="Ni P."/>
            <person name="Ren Y."/>
            <person name="Zhu H."/>
            <person name="Li J."/>
            <person name="Lin K."/>
            <person name="Jin W."/>
            <person name="Fei Z."/>
            <person name="Li G."/>
            <person name="Staub J."/>
            <person name="Kilian A."/>
            <person name="van der Vossen E.A."/>
            <person name="Wu Y."/>
            <person name="Guo J."/>
            <person name="He J."/>
            <person name="Jia Z."/>
            <person name="Ren Y."/>
            <person name="Tian G."/>
            <person name="Lu Y."/>
            <person name="Ruan J."/>
            <person name="Qian W."/>
            <person name="Wang M."/>
            <person name="Huang Q."/>
            <person name="Li B."/>
            <person name="Xuan Z."/>
            <person name="Cao J."/>
            <person name="Asan"/>
            <person name="Wu Z."/>
            <person name="Zhang J."/>
            <person name="Cai Q."/>
            <person name="Bai Y."/>
            <person name="Zhao B."/>
            <person name="Han Y."/>
            <person name="Li Y."/>
            <person name="Li X."/>
            <person name="Wang S."/>
            <person name="Shi Q."/>
            <person name="Liu S."/>
            <person name="Cho W.K."/>
            <person name="Kim J.Y."/>
            <person name="Xu Y."/>
            <person name="Heller-Uszynska K."/>
            <person name="Miao H."/>
            <person name="Cheng Z."/>
            <person name="Zhang S."/>
            <person name="Wu J."/>
            <person name="Yang Y."/>
            <person name="Kang H."/>
            <person name="Li M."/>
            <person name="Liang H."/>
            <person name="Ren X."/>
            <person name="Shi Z."/>
            <person name="Wen M."/>
            <person name="Jian M."/>
            <person name="Yang H."/>
            <person name="Zhang G."/>
            <person name="Yang Z."/>
            <person name="Chen R."/>
            <person name="Liu S."/>
            <person name="Li J."/>
            <person name="Ma L."/>
            <person name="Liu H."/>
            <person name="Zhou Y."/>
            <person name="Zhao J."/>
            <person name="Fang X."/>
            <person name="Li G."/>
            <person name="Fang L."/>
            <person name="Li Y."/>
            <person name="Liu D."/>
            <person name="Zheng H."/>
            <person name="Zhang Y."/>
            <person name="Qin N."/>
            <person name="Li Z."/>
            <person name="Yang G."/>
            <person name="Yang S."/>
            <person name="Bolund L."/>
            <person name="Kristiansen K."/>
            <person name="Zheng H."/>
            <person name="Li S."/>
            <person name="Zhang X."/>
            <person name="Yang H."/>
            <person name="Wang J."/>
            <person name="Sun R."/>
            <person name="Zhang B."/>
            <person name="Jiang S."/>
            <person name="Wang J."/>
            <person name="Du Y."/>
            <person name="Li S."/>
        </authorList>
    </citation>
    <scope>NUCLEOTIDE SEQUENCE [LARGE SCALE GENOMIC DNA]</scope>
    <source>
        <strain evidence="9">cv. 9930</strain>
    </source>
</reference>
<dbReference type="InterPro" id="IPR053038">
    <property type="entry name" value="RLP_Defense"/>
</dbReference>
<reference evidence="8 9" key="4">
    <citation type="journal article" date="2011" name="BMC Genomics">
        <title>RNA-Seq improves annotation of protein-coding genes in the cucumber genome.</title>
        <authorList>
            <person name="Li Z."/>
            <person name="Zhang Z."/>
            <person name="Yan P."/>
            <person name="Huang S."/>
            <person name="Fei Z."/>
            <person name="Lin K."/>
        </authorList>
    </citation>
    <scope>NUCLEOTIDE SEQUENCE [LARGE SCALE GENOMIC DNA]</scope>
    <source>
        <strain evidence="9">cv. 9930</strain>
    </source>
</reference>
<keyword evidence="5" id="KW-0677">Repeat</keyword>
<evidence type="ECO:0000313" key="8">
    <source>
        <dbReference type="EMBL" id="KGN47021.1"/>
    </source>
</evidence>
<dbReference type="GO" id="GO:0051707">
    <property type="term" value="P:response to other organism"/>
    <property type="evidence" value="ECO:0007669"/>
    <property type="project" value="UniProtKB-ARBA"/>
</dbReference>
<dbReference type="GO" id="GO:0005886">
    <property type="term" value="C:plasma membrane"/>
    <property type="evidence" value="ECO:0007669"/>
    <property type="project" value="UniProtKB-SubCell"/>
</dbReference>
<name>A0A0A0KGZ9_CUCSA</name>
<dbReference type="FunFam" id="3.80.10.10:FF:000269">
    <property type="entry name" value="Piriformospora indica-insensitive protein 2"/>
    <property type="match status" value="1"/>
</dbReference>
<comment type="subcellular location">
    <subcellularLocation>
        <location evidence="1">Cell membrane</location>
    </subcellularLocation>
</comment>
<evidence type="ECO:0000256" key="2">
    <source>
        <dbReference type="ARBA" id="ARBA00022475"/>
    </source>
</evidence>
<organism evidence="8 9">
    <name type="scientific">Cucumis sativus</name>
    <name type="common">Cucumber</name>
    <dbReference type="NCBI Taxonomy" id="3659"/>
    <lineage>
        <taxon>Eukaryota</taxon>
        <taxon>Viridiplantae</taxon>
        <taxon>Streptophyta</taxon>
        <taxon>Embryophyta</taxon>
        <taxon>Tracheophyta</taxon>
        <taxon>Spermatophyta</taxon>
        <taxon>Magnoliopsida</taxon>
        <taxon>eudicotyledons</taxon>
        <taxon>Gunneridae</taxon>
        <taxon>Pentapetalae</taxon>
        <taxon>rosids</taxon>
        <taxon>fabids</taxon>
        <taxon>Cucurbitales</taxon>
        <taxon>Cucurbitaceae</taxon>
        <taxon>Benincaseae</taxon>
        <taxon>Cucumis</taxon>
    </lineage>
</organism>
<dbReference type="PRINTS" id="PR00019">
    <property type="entry name" value="LEURICHRPT"/>
</dbReference>
<reference evidence="8 9" key="3">
    <citation type="journal article" date="2010" name="BMC Genomics">
        <title>Transcriptome sequencing and comparative analysis of cucumber flowers with different sex types.</title>
        <authorList>
            <person name="Guo S."/>
            <person name="Zheng Y."/>
            <person name="Joung J.G."/>
            <person name="Liu S."/>
            <person name="Zhang Z."/>
            <person name="Crasta O.R."/>
            <person name="Sobral B.W."/>
            <person name="Xu Y."/>
            <person name="Huang S."/>
            <person name="Fei Z."/>
        </authorList>
    </citation>
    <scope>NUCLEOTIDE SEQUENCE [LARGE SCALE GENOMIC DNA]</scope>
    <source>
        <strain evidence="9">cv. 9930</strain>
    </source>
</reference>
<dbReference type="InterPro" id="IPR001611">
    <property type="entry name" value="Leu-rich_rpt"/>
</dbReference>
<dbReference type="SUPFAM" id="SSF52058">
    <property type="entry name" value="L domain-like"/>
    <property type="match status" value="1"/>
</dbReference>
<accession>A0A0A0KGZ9</accession>
<evidence type="ECO:0000256" key="3">
    <source>
        <dbReference type="ARBA" id="ARBA00022614"/>
    </source>
</evidence>
<dbReference type="InterPro" id="IPR003591">
    <property type="entry name" value="Leu-rich_rpt_typical-subtyp"/>
</dbReference>
<dbReference type="eggNOG" id="KOG0619">
    <property type="taxonomic scope" value="Eukaryota"/>
</dbReference>
<reference evidence="8 9" key="2">
    <citation type="journal article" date="2009" name="PLoS ONE">
        <title>An integrated genetic and cytogenetic map of the cucumber genome.</title>
        <authorList>
            <person name="Ren Y."/>
            <person name="Zhang Z."/>
            <person name="Liu J."/>
            <person name="Staub J.E."/>
            <person name="Han Y."/>
            <person name="Cheng Z."/>
            <person name="Li X."/>
            <person name="Lu J."/>
            <person name="Miao H."/>
            <person name="Kang H."/>
            <person name="Xie B."/>
            <person name="Gu X."/>
            <person name="Wang X."/>
            <person name="Du Y."/>
            <person name="Jin W."/>
            <person name="Huang S."/>
        </authorList>
    </citation>
    <scope>NUCLEOTIDE SEQUENCE [LARGE SCALE GENOMIC DNA]</scope>
    <source>
        <strain evidence="9">cv. 9930</strain>
    </source>
</reference>
<evidence type="ECO:0000256" key="5">
    <source>
        <dbReference type="ARBA" id="ARBA00022737"/>
    </source>
</evidence>
<sequence>MLPFELETLFKIMDSMSTDQNWRLSYPNPCQPGSSWPGLECKSSFINNTNLFHVSRLDFGTYPYPSCKPTAIFPSFIFDLPHLHSLFFFNCFTQTNTTLSISPFSNSSLQQLSLRSNPALTGPIPSRLSSLKSLKILTLSQNRLFGAIPNEVFELVSLVHLDLSYNMLTGSIPIELGNLRSLEGLDLSYNSLNGPIPTTIGQLGLLQKLDLSSNSLTFNIPDSIVKLNSLVFLALSSNQFRGYFPEGLEKLQNLQYFIMDDNPMQTPLPLAFGELVKLQELRLASCGYSGIIPPSFSLLKNLTTLSLQNNHLSGQIPVGFSGLSHIYHLNLSRNSLSGAVPFNSSFLKRLGKNLDLTGNPSLCFSPSEAITAQKLGVTVCGSKENGSFIQPSNKSLPRSSFCCNPFAFAICLLLHHIFFSLWSHS</sequence>
<dbReference type="Gene3D" id="3.80.10.10">
    <property type="entry name" value="Ribonuclease Inhibitor"/>
    <property type="match status" value="3"/>
</dbReference>
<evidence type="ECO:0000256" key="7">
    <source>
        <dbReference type="ARBA" id="ARBA00023180"/>
    </source>
</evidence>
<dbReference type="PANTHER" id="PTHR48064">
    <property type="entry name" value="OS01G0750400 PROTEIN"/>
    <property type="match status" value="1"/>
</dbReference>
<evidence type="ECO:0000256" key="1">
    <source>
        <dbReference type="ARBA" id="ARBA00004236"/>
    </source>
</evidence>
<dbReference type="STRING" id="3659.A0A0A0KGZ9"/>
<keyword evidence="2" id="KW-1003">Cell membrane</keyword>